<dbReference type="SMART" id="SM00960">
    <property type="entry name" value="Robl_LC7"/>
    <property type="match status" value="1"/>
</dbReference>
<sequence length="123" mass="13130">MVEGKPAQIVEVLKQLKQDNPDVEALAVVSLDGLPIASLLPPDAEEDRVAAMSAAILALGERALDELKKGTLEQAYVKGEFGYVITTGIKNLAALMVVTNKEAKLGMVMLTIKKGVEELSKLL</sequence>
<dbReference type="RefSeq" id="WP_416084723.1">
    <property type="nucleotide sequence ID" value="NZ_JBNARP010000019.1"/>
</dbReference>
<feature type="domain" description="Roadblock/LAMTOR2" evidence="1">
    <location>
        <begin position="9"/>
        <end position="99"/>
    </location>
</feature>
<dbReference type="SUPFAM" id="SSF103196">
    <property type="entry name" value="Roadblock/LC7 domain"/>
    <property type="match status" value="1"/>
</dbReference>
<dbReference type="AlphaFoldDB" id="A0A2J6X5H5"/>
<dbReference type="InterPro" id="IPR004942">
    <property type="entry name" value="Roadblock/LAMTOR2_dom"/>
</dbReference>
<dbReference type="GO" id="GO:0060090">
    <property type="term" value="F:molecular adaptor activity"/>
    <property type="evidence" value="ECO:0007669"/>
    <property type="project" value="InterPro"/>
</dbReference>
<dbReference type="InterPro" id="IPR037587">
    <property type="entry name" value="LAMTOR2-like"/>
</dbReference>
<dbReference type="GO" id="GO:0032008">
    <property type="term" value="P:positive regulation of TOR signaling"/>
    <property type="evidence" value="ECO:0007669"/>
    <property type="project" value="InterPro"/>
</dbReference>
<evidence type="ECO:0000313" key="2">
    <source>
        <dbReference type="EMBL" id="PMP81787.1"/>
    </source>
</evidence>
<dbReference type="Pfam" id="PF03259">
    <property type="entry name" value="Robl_LC7"/>
    <property type="match status" value="1"/>
</dbReference>
<gene>
    <name evidence="2" type="ORF">C0175_04795</name>
</gene>
<organism evidence="2 3">
    <name type="scientific">Caldisericum exile</name>
    <dbReference type="NCBI Taxonomy" id="693075"/>
    <lineage>
        <taxon>Bacteria</taxon>
        <taxon>Pseudomonadati</taxon>
        <taxon>Caldisericota/Cryosericota group</taxon>
        <taxon>Caldisericota</taxon>
        <taxon>Caldisericia</taxon>
        <taxon>Caldisericales</taxon>
        <taxon>Caldisericaceae</taxon>
        <taxon>Caldisericum</taxon>
    </lineage>
</organism>
<accession>A0A2J6X5H5</accession>
<proteinExistence type="predicted"/>
<dbReference type="GO" id="GO:0005085">
    <property type="term" value="F:guanyl-nucleotide exchange factor activity"/>
    <property type="evidence" value="ECO:0007669"/>
    <property type="project" value="InterPro"/>
</dbReference>
<dbReference type="EMBL" id="PNIX01000282">
    <property type="protein sequence ID" value="PMP81787.1"/>
    <property type="molecule type" value="Genomic_DNA"/>
</dbReference>
<comment type="caution">
    <text evidence="2">The sequence shown here is derived from an EMBL/GenBank/DDBJ whole genome shotgun (WGS) entry which is preliminary data.</text>
</comment>
<name>A0A2J6X5H5_9BACT</name>
<evidence type="ECO:0000259" key="1">
    <source>
        <dbReference type="SMART" id="SM00960"/>
    </source>
</evidence>
<dbReference type="Gene3D" id="3.30.450.30">
    <property type="entry name" value="Dynein light chain 2a, cytoplasmic"/>
    <property type="match status" value="1"/>
</dbReference>
<protein>
    <recommendedName>
        <fullName evidence="1">Roadblock/LAMTOR2 domain-containing protein</fullName>
    </recommendedName>
</protein>
<dbReference type="Proteomes" id="UP000236910">
    <property type="component" value="Unassembled WGS sequence"/>
</dbReference>
<dbReference type="PANTHER" id="PTHR13323">
    <property type="entry name" value="LATE ENDOSOMAL/LYSOSOMAL MP1 INTERACTING PROTEIN"/>
    <property type="match status" value="1"/>
</dbReference>
<evidence type="ECO:0000313" key="3">
    <source>
        <dbReference type="Proteomes" id="UP000236910"/>
    </source>
</evidence>
<reference evidence="2 3" key="1">
    <citation type="submission" date="2018-01" db="EMBL/GenBank/DDBJ databases">
        <title>Metagenomic assembled genomes from two thermal pools in the Uzon Caldera, Kamchatka, Russia.</title>
        <authorList>
            <person name="Wilkins L."/>
            <person name="Ettinger C."/>
        </authorList>
    </citation>
    <scope>NUCLEOTIDE SEQUENCE [LARGE SCALE GENOMIC DNA]</scope>
    <source>
        <strain evidence="2">ARK-10</strain>
    </source>
</reference>